<comment type="caution">
    <text evidence="2">The sequence shown here is derived from an EMBL/GenBank/DDBJ whole genome shotgun (WGS) entry which is preliminary data.</text>
</comment>
<gene>
    <name evidence="2" type="ORF">DFH08DRAFT_821072</name>
</gene>
<proteinExistence type="predicted"/>
<feature type="compositionally biased region" description="Low complexity" evidence="1">
    <location>
        <begin position="127"/>
        <end position="141"/>
    </location>
</feature>
<name>A0AAD6ZAR3_9AGAR</name>
<evidence type="ECO:0000256" key="1">
    <source>
        <dbReference type="SAM" id="MobiDB-lite"/>
    </source>
</evidence>
<feature type="region of interest" description="Disordered" evidence="1">
    <location>
        <begin position="93"/>
        <end position="161"/>
    </location>
</feature>
<dbReference type="AlphaFoldDB" id="A0AAD6ZAR3"/>
<sequence length="161" mass="17097">MAFNRDDSTPSQSPQPYPIRPAILRRTFTPPIHPSPGAPKFGGFKRLLPRSRYGAAVALHRSSAGSWASTILGDPIPGPVALWIRIKPFDSTSPVLSNTGQQSDGQPGIVPGLSVHDGSSTPAGQLGVYPPGNSGYPPNYGQTQSYGDTPMPDYQFPSRQG</sequence>
<protein>
    <submittedName>
        <fullName evidence="2">Uncharacterized protein</fullName>
    </submittedName>
</protein>
<organism evidence="2 3">
    <name type="scientific">Mycena albidolilacea</name>
    <dbReference type="NCBI Taxonomy" id="1033008"/>
    <lineage>
        <taxon>Eukaryota</taxon>
        <taxon>Fungi</taxon>
        <taxon>Dikarya</taxon>
        <taxon>Basidiomycota</taxon>
        <taxon>Agaricomycotina</taxon>
        <taxon>Agaricomycetes</taxon>
        <taxon>Agaricomycetidae</taxon>
        <taxon>Agaricales</taxon>
        <taxon>Marasmiineae</taxon>
        <taxon>Mycenaceae</taxon>
        <taxon>Mycena</taxon>
    </lineage>
</organism>
<keyword evidence="3" id="KW-1185">Reference proteome</keyword>
<dbReference type="EMBL" id="JARIHO010000065">
    <property type="protein sequence ID" value="KAJ7314749.1"/>
    <property type="molecule type" value="Genomic_DNA"/>
</dbReference>
<feature type="region of interest" description="Disordered" evidence="1">
    <location>
        <begin position="1"/>
        <end position="21"/>
    </location>
</feature>
<dbReference type="Proteomes" id="UP001218218">
    <property type="component" value="Unassembled WGS sequence"/>
</dbReference>
<evidence type="ECO:0000313" key="3">
    <source>
        <dbReference type="Proteomes" id="UP001218218"/>
    </source>
</evidence>
<feature type="compositionally biased region" description="Polar residues" evidence="1">
    <location>
        <begin position="93"/>
        <end position="105"/>
    </location>
</feature>
<reference evidence="2" key="1">
    <citation type="submission" date="2023-03" db="EMBL/GenBank/DDBJ databases">
        <title>Massive genome expansion in bonnet fungi (Mycena s.s.) driven by repeated elements and novel gene families across ecological guilds.</title>
        <authorList>
            <consortium name="Lawrence Berkeley National Laboratory"/>
            <person name="Harder C.B."/>
            <person name="Miyauchi S."/>
            <person name="Viragh M."/>
            <person name="Kuo A."/>
            <person name="Thoen E."/>
            <person name="Andreopoulos B."/>
            <person name="Lu D."/>
            <person name="Skrede I."/>
            <person name="Drula E."/>
            <person name="Henrissat B."/>
            <person name="Morin E."/>
            <person name="Kohler A."/>
            <person name="Barry K."/>
            <person name="LaButti K."/>
            <person name="Morin E."/>
            <person name="Salamov A."/>
            <person name="Lipzen A."/>
            <person name="Mereny Z."/>
            <person name="Hegedus B."/>
            <person name="Baldrian P."/>
            <person name="Stursova M."/>
            <person name="Weitz H."/>
            <person name="Taylor A."/>
            <person name="Grigoriev I.V."/>
            <person name="Nagy L.G."/>
            <person name="Martin F."/>
            <person name="Kauserud H."/>
        </authorList>
    </citation>
    <scope>NUCLEOTIDE SEQUENCE</scope>
    <source>
        <strain evidence="2">CBHHK002</strain>
    </source>
</reference>
<evidence type="ECO:0000313" key="2">
    <source>
        <dbReference type="EMBL" id="KAJ7314749.1"/>
    </source>
</evidence>
<accession>A0AAD6ZAR3</accession>